<evidence type="ECO:0000256" key="1">
    <source>
        <dbReference type="SAM" id="Phobius"/>
    </source>
</evidence>
<dbReference type="EMBL" id="BARW01013680">
    <property type="protein sequence ID" value="GAI82499.1"/>
    <property type="molecule type" value="Genomic_DNA"/>
</dbReference>
<feature type="non-terminal residue" evidence="2">
    <location>
        <position position="128"/>
    </location>
</feature>
<keyword evidence="1" id="KW-0472">Membrane</keyword>
<keyword evidence="1" id="KW-1133">Transmembrane helix</keyword>
<organism evidence="2">
    <name type="scientific">marine sediment metagenome</name>
    <dbReference type="NCBI Taxonomy" id="412755"/>
    <lineage>
        <taxon>unclassified sequences</taxon>
        <taxon>metagenomes</taxon>
        <taxon>ecological metagenomes</taxon>
    </lineage>
</organism>
<feature type="transmembrane region" description="Helical" evidence="1">
    <location>
        <begin position="81"/>
        <end position="102"/>
    </location>
</feature>
<evidence type="ECO:0000313" key="2">
    <source>
        <dbReference type="EMBL" id="GAI82499.1"/>
    </source>
</evidence>
<sequence>VIVLLLVIPLIYFASFLNSDKMIAGSDYLIGGYPFEKWTAEQEEMPLWYSHVFSGIPVLGSPVGGPLAPLAQFRELMRPQVVLAFTFIIFFFLAGLGTYLYLKEIGLSKYTAAVGAVIYQFIGNKGEF</sequence>
<gene>
    <name evidence="2" type="ORF">S12H4_24888</name>
</gene>
<protein>
    <submittedName>
        <fullName evidence="2">Uncharacterized protein</fullName>
    </submittedName>
</protein>
<proteinExistence type="predicted"/>
<keyword evidence="1" id="KW-0812">Transmembrane</keyword>
<dbReference type="AlphaFoldDB" id="X1TR60"/>
<name>X1TR60_9ZZZZ</name>
<comment type="caution">
    <text evidence="2">The sequence shown here is derived from an EMBL/GenBank/DDBJ whole genome shotgun (WGS) entry which is preliminary data.</text>
</comment>
<accession>X1TR60</accession>
<reference evidence="2" key="1">
    <citation type="journal article" date="2014" name="Front. Microbiol.">
        <title>High frequency of phylogenetically diverse reductive dehalogenase-homologous genes in deep subseafloor sedimentary metagenomes.</title>
        <authorList>
            <person name="Kawai M."/>
            <person name="Futagami T."/>
            <person name="Toyoda A."/>
            <person name="Takaki Y."/>
            <person name="Nishi S."/>
            <person name="Hori S."/>
            <person name="Arai W."/>
            <person name="Tsubouchi T."/>
            <person name="Morono Y."/>
            <person name="Uchiyama I."/>
            <person name="Ito T."/>
            <person name="Fujiyama A."/>
            <person name="Inagaki F."/>
            <person name="Takami H."/>
        </authorList>
    </citation>
    <scope>NUCLEOTIDE SEQUENCE</scope>
    <source>
        <strain evidence="2">Expedition CK06-06</strain>
    </source>
</reference>
<feature type="non-terminal residue" evidence="2">
    <location>
        <position position="1"/>
    </location>
</feature>